<organism evidence="2 3">
    <name type="scientific">Allacma fusca</name>
    <dbReference type="NCBI Taxonomy" id="39272"/>
    <lineage>
        <taxon>Eukaryota</taxon>
        <taxon>Metazoa</taxon>
        <taxon>Ecdysozoa</taxon>
        <taxon>Arthropoda</taxon>
        <taxon>Hexapoda</taxon>
        <taxon>Collembola</taxon>
        <taxon>Symphypleona</taxon>
        <taxon>Sminthuridae</taxon>
        <taxon>Allacma</taxon>
    </lineage>
</organism>
<feature type="non-terminal residue" evidence="2">
    <location>
        <position position="54"/>
    </location>
</feature>
<evidence type="ECO:0000256" key="1">
    <source>
        <dbReference type="SAM" id="MobiDB-lite"/>
    </source>
</evidence>
<evidence type="ECO:0000313" key="3">
    <source>
        <dbReference type="Proteomes" id="UP000708208"/>
    </source>
</evidence>
<comment type="caution">
    <text evidence="2">The sequence shown here is derived from an EMBL/GenBank/DDBJ whole genome shotgun (WGS) entry which is preliminary data.</text>
</comment>
<accession>A0A8J2KBV0</accession>
<feature type="non-terminal residue" evidence="2">
    <location>
        <position position="1"/>
    </location>
</feature>
<feature type="region of interest" description="Disordered" evidence="1">
    <location>
        <begin position="17"/>
        <end position="54"/>
    </location>
</feature>
<dbReference type="AlphaFoldDB" id="A0A8J2KBV0"/>
<reference evidence="2" key="1">
    <citation type="submission" date="2021-06" db="EMBL/GenBank/DDBJ databases">
        <authorList>
            <person name="Hodson N. C."/>
            <person name="Mongue J. A."/>
            <person name="Jaron S. K."/>
        </authorList>
    </citation>
    <scope>NUCLEOTIDE SEQUENCE</scope>
</reference>
<name>A0A8J2KBV0_9HEXA</name>
<dbReference type="Proteomes" id="UP000708208">
    <property type="component" value="Unassembled WGS sequence"/>
</dbReference>
<feature type="compositionally biased region" description="Polar residues" evidence="1">
    <location>
        <begin position="43"/>
        <end position="54"/>
    </location>
</feature>
<feature type="compositionally biased region" description="Low complexity" evidence="1">
    <location>
        <begin position="19"/>
        <end position="42"/>
    </location>
</feature>
<sequence length="54" mass="5984">PFIWKYTPNWKPNVPIQVPPESEVSTEPVPSTSKAETTHTTTNADQISTKMGDV</sequence>
<proteinExistence type="predicted"/>
<gene>
    <name evidence="2" type="ORF">AFUS01_LOCUS12175</name>
</gene>
<protein>
    <submittedName>
        <fullName evidence="2">Uncharacterized protein</fullName>
    </submittedName>
</protein>
<evidence type="ECO:0000313" key="2">
    <source>
        <dbReference type="EMBL" id="CAG7723069.1"/>
    </source>
</evidence>
<dbReference type="EMBL" id="CAJVCH010095331">
    <property type="protein sequence ID" value="CAG7723069.1"/>
    <property type="molecule type" value="Genomic_DNA"/>
</dbReference>
<keyword evidence="3" id="KW-1185">Reference proteome</keyword>